<comment type="catalytic activity">
    <reaction evidence="1">
        <text>ATP + protein L-histidine = ADP + protein N-phospho-L-histidine.</text>
        <dbReference type="EC" id="2.7.13.3"/>
    </reaction>
</comment>
<dbReference type="Gene3D" id="1.10.287.130">
    <property type="match status" value="1"/>
</dbReference>
<dbReference type="GO" id="GO:0000156">
    <property type="term" value="F:phosphorelay response regulator activity"/>
    <property type="evidence" value="ECO:0007669"/>
    <property type="project" value="TreeGrafter"/>
</dbReference>
<dbReference type="EC" id="2.7.13.3" evidence="2"/>
<evidence type="ECO:0000259" key="12">
    <source>
        <dbReference type="PROSITE" id="PS50112"/>
    </source>
</evidence>
<dbReference type="InterPro" id="IPR042855">
    <property type="entry name" value="V_SNARE_CC"/>
</dbReference>
<evidence type="ECO:0000256" key="8">
    <source>
        <dbReference type="SAM" id="Coils"/>
    </source>
</evidence>
<dbReference type="SMART" id="SM00388">
    <property type="entry name" value="HisKA"/>
    <property type="match status" value="1"/>
</dbReference>
<evidence type="ECO:0000256" key="1">
    <source>
        <dbReference type="ARBA" id="ARBA00000085"/>
    </source>
</evidence>
<dbReference type="SUPFAM" id="SSF47384">
    <property type="entry name" value="Homodimeric domain of signal transducing histidine kinase"/>
    <property type="match status" value="1"/>
</dbReference>
<dbReference type="SUPFAM" id="SSF55874">
    <property type="entry name" value="ATPase domain of HSP90 chaperone/DNA topoisomerase II/histidine kinase"/>
    <property type="match status" value="1"/>
</dbReference>
<feature type="domain" description="Response regulatory" evidence="11">
    <location>
        <begin position="14"/>
        <end position="146"/>
    </location>
</feature>
<dbReference type="Pfam" id="PF13188">
    <property type="entry name" value="PAS_8"/>
    <property type="match status" value="1"/>
</dbReference>
<dbReference type="GO" id="GO:0016020">
    <property type="term" value="C:membrane"/>
    <property type="evidence" value="ECO:0007669"/>
    <property type="project" value="UniProtKB-SubCell"/>
</dbReference>
<dbReference type="SUPFAM" id="SSF52172">
    <property type="entry name" value="CheY-like"/>
    <property type="match status" value="1"/>
</dbReference>
<dbReference type="PROSITE" id="PS50112">
    <property type="entry name" value="PAS"/>
    <property type="match status" value="2"/>
</dbReference>
<accession>A0A1I0PH30</accession>
<dbReference type="PROSITE" id="PS50113">
    <property type="entry name" value="PAC"/>
    <property type="match status" value="1"/>
</dbReference>
<dbReference type="EMBL" id="FOIS01000003">
    <property type="protein sequence ID" value="SEW13711.1"/>
    <property type="molecule type" value="Genomic_DNA"/>
</dbReference>
<dbReference type="OrthoDB" id="8127at2157"/>
<evidence type="ECO:0000313" key="16">
    <source>
        <dbReference type="Proteomes" id="UP000183275"/>
    </source>
</evidence>
<dbReference type="PROSITE" id="PS50109">
    <property type="entry name" value="HIS_KIN"/>
    <property type="match status" value="1"/>
</dbReference>
<gene>
    <name evidence="15" type="ORF">SAMN05216285_2566</name>
</gene>
<dbReference type="GO" id="GO:0000155">
    <property type="term" value="F:phosphorelay sensor kinase activity"/>
    <property type="evidence" value="ECO:0007669"/>
    <property type="project" value="InterPro"/>
</dbReference>
<dbReference type="InterPro" id="IPR011006">
    <property type="entry name" value="CheY-like_superfamily"/>
</dbReference>
<feature type="compositionally biased region" description="Basic and acidic residues" evidence="9">
    <location>
        <begin position="176"/>
        <end position="195"/>
    </location>
</feature>
<dbReference type="InterPro" id="IPR000014">
    <property type="entry name" value="PAS"/>
</dbReference>
<dbReference type="InterPro" id="IPR004358">
    <property type="entry name" value="Sig_transdc_His_kin-like_C"/>
</dbReference>
<dbReference type="InterPro" id="IPR036097">
    <property type="entry name" value="HisK_dim/P_sf"/>
</dbReference>
<dbReference type="Pfam" id="PF00512">
    <property type="entry name" value="HisKA"/>
    <property type="match status" value="1"/>
</dbReference>
<dbReference type="Pfam" id="PF13185">
    <property type="entry name" value="GAF_2"/>
    <property type="match status" value="1"/>
</dbReference>
<dbReference type="Gene3D" id="3.40.50.2300">
    <property type="match status" value="1"/>
</dbReference>
<dbReference type="SMART" id="SM00387">
    <property type="entry name" value="HATPase_c"/>
    <property type="match status" value="1"/>
</dbReference>
<keyword evidence="5" id="KW-0418">Kinase</keyword>
<dbReference type="InterPro" id="IPR003018">
    <property type="entry name" value="GAF"/>
</dbReference>
<keyword evidence="3" id="KW-0597">Phosphoprotein</keyword>
<evidence type="ECO:0000256" key="7">
    <source>
        <dbReference type="PROSITE-ProRule" id="PRU00169"/>
    </source>
</evidence>
<dbReference type="CDD" id="cd00082">
    <property type="entry name" value="HisKA"/>
    <property type="match status" value="1"/>
</dbReference>
<organism evidence="15 16">
    <name type="scientific">Natrinema salifodinae</name>
    <dbReference type="NCBI Taxonomy" id="1202768"/>
    <lineage>
        <taxon>Archaea</taxon>
        <taxon>Methanobacteriati</taxon>
        <taxon>Methanobacteriota</taxon>
        <taxon>Stenosarchaea group</taxon>
        <taxon>Halobacteria</taxon>
        <taxon>Halobacteriales</taxon>
        <taxon>Natrialbaceae</taxon>
        <taxon>Natrinema</taxon>
    </lineage>
</organism>
<dbReference type="InterPro" id="IPR005467">
    <property type="entry name" value="His_kinase_dom"/>
</dbReference>
<dbReference type="eggNOG" id="arCOG02389">
    <property type="taxonomic scope" value="Archaea"/>
</dbReference>
<keyword evidence="6" id="KW-0472">Membrane</keyword>
<dbReference type="PANTHER" id="PTHR42878:SF15">
    <property type="entry name" value="BACTERIOPHYTOCHROME"/>
    <property type="match status" value="1"/>
</dbReference>
<feature type="region of interest" description="Disordered" evidence="9">
    <location>
        <begin position="150"/>
        <end position="195"/>
    </location>
</feature>
<evidence type="ECO:0000313" key="15">
    <source>
        <dbReference type="EMBL" id="SEW13711.1"/>
    </source>
</evidence>
<evidence type="ECO:0000256" key="6">
    <source>
        <dbReference type="ARBA" id="ARBA00023136"/>
    </source>
</evidence>
<dbReference type="STRING" id="1202768.SAMN05216285_2566"/>
<comment type="caution">
    <text evidence="7">Lacks conserved residue(s) required for the propagation of feature annotation.</text>
</comment>
<dbReference type="InterPro" id="IPR013767">
    <property type="entry name" value="PAS_fold"/>
</dbReference>
<dbReference type="NCBIfam" id="TIGR00229">
    <property type="entry name" value="sensory_box"/>
    <property type="match status" value="2"/>
</dbReference>
<dbReference type="eggNOG" id="arCOG02348">
    <property type="taxonomic scope" value="Archaea"/>
</dbReference>
<evidence type="ECO:0000256" key="3">
    <source>
        <dbReference type="ARBA" id="ARBA00022553"/>
    </source>
</evidence>
<keyword evidence="4" id="KW-0808">Transferase</keyword>
<dbReference type="InterPro" id="IPR036890">
    <property type="entry name" value="HATPase_C_sf"/>
</dbReference>
<dbReference type="GO" id="GO:0006355">
    <property type="term" value="P:regulation of DNA-templated transcription"/>
    <property type="evidence" value="ECO:0007669"/>
    <property type="project" value="InterPro"/>
</dbReference>
<name>A0A1I0PH30_9EURY</name>
<evidence type="ECO:0000256" key="2">
    <source>
        <dbReference type="ARBA" id="ARBA00012438"/>
    </source>
</evidence>
<evidence type="ECO:0000259" key="11">
    <source>
        <dbReference type="PROSITE" id="PS50110"/>
    </source>
</evidence>
<dbReference type="InterPro" id="IPR029016">
    <property type="entry name" value="GAF-like_dom_sf"/>
</dbReference>
<dbReference type="SMART" id="SM00091">
    <property type="entry name" value="PAS"/>
    <property type="match status" value="2"/>
</dbReference>
<dbReference type="eggNOG" id="arCOG02333">
    <property type="taxonomic scope" value="Archaea"/>
</dbReference>
<feature type="domain" description="PAC" evidence="13">
    <location>
        <begin position="389"/>
        <end position="441"/>
    </location>
</feature>
<dbReference type="GO" id="GO:0030295">
    <property type="term" value="F:protein kinase activator activity"/>
    <property type="evidence" value="ECO:0007669"/>
    <property type="project" value="TreeGrafter"/>
</dbReference>
<evidence type="ECO:0000256" key="5">
    <source>
        <dbReference type="ARBA" id="ARBA00022777"/>
    </source>
</evidence>
<dbReference type="PANTHER" id="PTHR42878">
    <property type="entry name" value="TWO-COMPONENT HISTIDINE KINASE"/>
    <property type="match status" value="1"/>
</dbReference>
<protein>
    <recommendedName>
        <fullName evidence="2">histidine kinase</fullName>
        <ecNumber evidence="2">2.7.13.3</ecNumber>
    </recommendedName>
</protein>
<dbReference type="AlphaFoldDB" id="A0A1I0PH30"/>
<dbReference type="SUPFAM" id="SSF55781">
    <property type="entry name" value="GAF domain-like"/>
    <property type="match status" value="1"/>
</dbReference>
<dbReference type="Gene3D" id="3.30.565.10">
    <property type="entry name" value="Histidine kinase-like ATPase, C-terminal domain"/>
    <property type="match status" value="1"/>
</dbReference>
<dbReference type="PRINTS" id="PR00344">
    <property type="entry name" value="BCTRLSENSOR"/>
</dbReference>
<dbReference type="Gene3D" id="3.30.450.20">
    <property type="entry name" value="PAS domain"/>
    <property type="match status" value="2"/>
</dbReference>
<dbReference type="Proteomes" id="UP000183275">
    <property type="component" value="Unassembled WGS sequence"/>
</dbReference>
<evidence type="ECO:0000256" key="4">
    <source>
        <dbReference type="ARBA" id="ARBA00022679"/>
    </source>
</evidence>
<feature type="domain" description="PAS" evidence="12">
    <location>
        <begin position="314"/>
        <end position="384"/>
    </location>
</feature>
<feature type="coiled-coil region" evidence="8">
    <location>
        <begin position="570"/>
        <end position="597"/>
    </location>
</feature>
<feature type="domain" description="V-SNARE coiled-coil homology" evidence="14">
    <location>
        <begin position="561"/>
        <end position="625"/>
    </location>
</feature>
<dbReference type="SUPFAM" id="SSF55785">
    <property type="entry name" value="PYP-like sensor domain (PAS domain)"/>
    <property type="match status" value="2"/>
</dbReference>
<proteinExistence type="predicted"/>
<dbReference type="GO" id="GO:0007234">
    <property type="term" value="P:osmosensory signaling via phosphorelay pathway"/>
    <property type="evidence" value="ECO:0007669"/>
    <property type="project" value="TreeGrafter"/>
</dbReference>
<evidence type="ECO:0000259" key="14">
    <source>
        <dbReference type="PROSITE" id="PS50892"/>
    </source>
</evidence>
<keyword evidence="16" id="KW-1185">Reference proteome</keyword>
<dbReference type="Gene3D" id="3.30.450.40">
    <property type="match status" value="1"/>
</dbReference>
<dbReference type="InterPro" id="IPR000700">
    <property type="entry name" value="PAS-assoc_C"/>
</dbReference>
<dbReference type="InterPro" id="IPR001789">
    <property type="entry name" value="Sig_transdc_resp-reg_receiver"/>
</dbReference>
<dbReference type="InterPro" id="IPR001610">
    <property type="entry name" value="PAC"/>
</dbReference>
<dbReference type="InterPro" id="IPR003661">
    <property type="entry name" value="HisK_dim/P_dom"/>
</dbReference>
<dbReference type="Pfam" id="PF02518">
    <property type="entry name" value="HATPase_c"/>
    <property type="match status" value="1"/>
</dbReference>
<dbReference type="InterPro" id="IPR003594">
    <property type="entry name" value="HATPase_dom"/>
</dbReference>
<dbReference type="PROSITE" id="PS50110">
    <property type="entry name" value="RESPONSE_REGULATORY"/>
    <property type="match status" value="1"/>
</dbReference>
<sequence>MPAPGPSRLRRSLRIVVLDPDPDDRHRTADALESTADAIAVDPVATPTALRDALAETAALSGERTCVVTERRLGETDALSLIDCVRTADGDADATTGGATTDVPFVLYTADGDELLASDAVAAGFDGYVPKGRDDSIDRLVDQVRRAVAGMETGSDPGNGPKRDPELEPGAALTSRRHDGSPENRSPSDRPSRPESDRFRALFENAPDAVAIIARDDEDRIVDVNPAFEKRFGYDRSALSGTDLEEWLVPEDAAAIDVYDEVGLDDTVTTVVERLTADGPTEFLLRAFAIDAGDEIREYAIYTDITEQRRHERDLKRYRTLVETVGDSMCVIDPTGRIAMANTAMAAALGEPREALVGARVTEYIPESDFERGKTVIHRALRADDPSGRTIEFTVEPAHGEPYTAEGNVAPLLDADGSIDGSVCVLRDISDRKAREQRIRRLHEGTRRLMAAERTDAVARVASEVARDALNLAINAVHLYDADADALVPVAATDRTEDLFGEVPAIERGGGLAWDAYEAGEPIARGDVRRDPNVQNPDTLIRSEAHLPIGDEGIFIASSTELNDFDEEALALAKILVANLEAALERARREDELAARTAELERQNDRLDAFAGTVSHDLRNPLTLAAGHLENLETHVDAEGERYREEIGWALDRMDTLIENVLALARSGQRLTTTEAVALDDVIDRARRTVDPDLDVVLDGSLPTVEGDPDRLLVLFENVFRNAREHVGDDVTITIAATDDGFAIADDGPGVDPNEREAILESGYSTNPEGTGFGLAIVSEVVEAHGWSIAVGESEAGGLRFDISLAA</sequence>
<dbReference type="InterPro" id="IPR050351">
    <property type="entry name" value="BphY/WalK/GraS-like"/>
</dbReference>
<dbReference type="SMART" id="SM00086">
    <property type="entry name" value="PAC"/>
    <property type="match status" value="2"/>
</dbReference>
<dbReference type="Pfam" id="PF00989">
    <property type="entry name" value="PAS"/>
    <property type="match status" value="1"/>
</dbReference>
<keyword evidence="8" id="KW-0175">Coiled coil</keyword>
<evidence type="ECO:0000256" key="9">
    <source>
        <dbReference type="SAM" id="MobiDB-lite"/>
    </source>
</evidence>
<dbReference type="RefSeq" id="WP_049991133.1">
    <property type="nucleotide sequence ID" value="NZ_FOIS01000003.1"/>
</dbReference>
<dbReference type="CDD" id="cd00130">
    <property type="entry name" value="PAS"/>
    <property type="match status" value="2"/>
</dbReference>
<dbReference type="PROSITE" id="PS50892">
    <property type="entry name" value="V_SNARE"/>
    <property type="match status" value="1"/>
</dbReference>
<dbReference type="InterPro" id="IPR035965">
    <property type="entry name" value="PAS-like_dom_sf"/>
</dbReference>
<reference evidence="16" key="1">
    <citation type="submission" date="2016-10" db="EMBL/GenBank/DDBJ databases">
        <authorList>
            <person name="Varghese N."/>
        </authorList>
    </citation>
    <scope>NUCLEOTIDE SEQUENCE [LARGE SCALE GENOMIC DNA]</scope>
    <source>
        <strain evidence="16">CGMCC 1.12284</strain>
    </source>
</reference>
<evidence type="ECO:0000259" key="10">
    <source>
        <dbReference type="PROSITE" id="PS50109"/>
    </source>
</evidence>
<evidence type="ECO:0000259" key="13">
    <source>
        <dbReference type="PROSITE" id="PS50113"/>
    </source>
</evidence>
<feature type="domain" description="Histidine kinase" evidence="10">
    <location>
        <begin position="613"/>
        <end position="807"/>
    </location>
</feature>
<feature type="domain" description="PAS" evidence="12">
    <location>
        <begin position="195"/>
        <end position="256"/>
    </location>
</feature>